<proteinExistence type="predicted"/>
<accession>A0A0F9GDP1</accession>
<gene>
    <name evidence="1" type="ORF">LCGC14_2133500</name>
</gene>
<sequence>MGLILGVRAHEKIFIDDDWIRIVKVTGRQHFVLENEDGTAFTVKGPEDQPQEVIPEVFVSAGLIRSNKATPKTSARMFIDAPREMQILREASYNTLILLEEAASMIESLAPDECEPATELVELLDSAIQKLTRGGSK</sequence>
<organism evidence="1">
    <name type="scientific">marine sediment metagenome</name>
    <dbReference type="NCBI Taxonomy" id="412755"/>
    <lineage>
        <taxon>unclassified sequences</taxon>
        <taxon>metagenomes</taxon>
        <taxon>ecological metagenomes</taxon>
    </lineage>
</organism>
<evidence type="ECO:0000313" key="1">
    <source>
        <dbReference type="EMBL" id="KKL67585.1"/>
    </source>
</evidence>
<dbReference type="EMBL" id="LAZR01026812">
    <property type="protein sequence ID" value="KKL67585.1"/>
    <property type="molecule type" value="Genomic_DNA"/>
</dbReference>
<protein>
    <submittedName>
        <fullName evidence="1">Uncharacterized protein</fullName>
    </submittedName>
</protein>
<comment type="caution">
    <text evidence="1">The sequence shown here is derived from an EMBL/GenBank/DDBJ whole genome shotgun (WGS) entry which is preliminary data.</text>
</comment>
<reference evidence="1" key="1">
    <citation type="journal article" date="2015" name="Nature">
        <title>Complex archaea that bridge the gap between prokaryotes and eukaryotes.</title>
        <authorList>
            <person name="Spang A."/>
            <person name="Saw J.H."/>
            <person name="Jorgensen S.L."/>
            <person name="Zaremba-Niedzwiedzka K."/>
            <person name="Martijn J."/>
            <person name="Lind A.E."/>
            <person name="van Eijk R."/>
            <person name="Schleper C."/>
            <person name="Guy L."/>
            <person name="Ettema T.J."/>
        </authorList>
    </citation>
    <scope>NUCLEOTIDE SEQUENCE</scope>
</reference>
<name>A0A0F9GDP1_9ZZZZ</name>
<dbReference type="AlphaFoldDB" id="A0A0F9GDP1"/>